<accession>N6YDE5</accession>
<dbReference type="GO" id="GO:0071281">
    <property type="term" value="P:cellular response to iron ion"/>
    <property type="evidence" value="ECO:0007669"/>
    <property type="project" value="TreeGrafter"/>
</dbReference>
<reference evidence="2 3" key="1">
    <citation type="submission" date="2012-09" db="EMBL/GenBank/DDBJ databases">
        <title>Draft Genome Sequences of 6 Strains from Genus Thauera.</title>
        <authorList>
            <person name="Liu B."/>
            <person name="Shapleigh J.P."/>
            <person name="Frostegard A.H."/>
        </authorList>
    </citation>
    <scope>NUCLEOTIDE SEQUENCE [LARGE SCALE GENOMIC DNA]</scope>
    <source>
        <strain evidence="3">47Lol / DSM 12138</strain>
    </source>
</reference>
<dbReference type="PANTHER" id="PTHR30535:SF34">
    <property type="entry name" value="MOLYBDATE-BINDING PROTEIN MOLA"/>
    <property type="match status" value="1"/>
</dbReference>
<dbReference type="SUPFAM" id="SSF53807">
    <property type="entry name" value="Helical backbone' metal receptor"/>
    <property type="match status" value="1"/>
</dbReference>
<dbReference type="Proteomes" id="UP000013232">
    <property type="component" value="Unassembled WGS sequence"/>
</dbReference>
<dbReference type="InterPro" id="IPR050902">
    <property type="entry name" value="ABC_Transporter_SBP"/>
</dbReference>
<organism evidence="2 3">
    <name type="scientific">Thauera linaloolentis (strain DSM 12138 / JCM 21573 / CCUG 41526 / CIP 105981 / IAM 15112 / NBRC 102519 / 47Lol)</name>
    <dbReference type="NCBI Taxonomy" id="1123367"/>
    <lineage>
        <taxon>Bacteria</taxon>
        <taxon>Pseudomonadati</taxon>
        <taxon>Pseudomonadota</taxon>
        <taxon>Betaproteobacteria</taxon>
        <taxon>Rhodocyclales</taxon>
        <taxon>Zoogloeaceae</taxon>
        <taxon>Thauera</taxon>
    </lineage>
</organism>
<evidence type="ECO:0000259" key="1">
    <source>
        <dbReference type="PROSITE" id="PS50983"/>
    </source>
</evidence>
<name>N6YDE5_THAL4</name>
<dbReference type="STRING" id="1123367.GCA_000621305_00258"/>
<dbReference type="eggNOG" id="COG0614">
    <property type="taxonomic scope" value="Bacteria"/>
</dbReference>
<feature type="domain" description="Fe/B12 periplasmic-binding" evidence="1">
    <location>
        <begin position="1"/>
        <end position="150"/>
    </location>
</feature>
<evidence type="ECO:0000313" key="3">
    <source>
        <dbReference type="Proteomes" id="UP000013232"/>
    </source>
</evidence>
<dbReference type="OrthoDB" id="9775594at2"/>
<dbReference type="PANTHER" id="PTHR30535">
    <property type="entry name" value="VITAMIN B12-BINDING PROTEIN"/>
    <property type="match status" value="1"/>
</dbReference>
<keyword evidence="3" id="KW-1185">Reference proteome</keyword>
<dbReference type="Gene3D" id="3.40.50.1980">
    <property type="entry name" value="Nitrogenase molybdenum iron protein domain"/>
    <property type="match status" value="1"/>
</dbReference>
<gene>
    <name evidence="2" type="ORF">C666_05890</name>
</gene>
<dbReference type="Gene3D" id="1.20.58.2180">
    <property type="match status" value="1"/>
</dbReference>
<protein>
    <submittedName>
        <fullName evidence="2">Periplasmic binding protein</fullName>
    </submittedName>
</protein>
<evidence type="ECO:0000313" key="2">
    <source>
        <dbReference type="EMBL" id="ENO89560.1"/>
    </source>
</evidence>
<dbReference type="AlphaFoldDB" id="N6YDE5"/>
<dbReference type="InterPro" id="IPR002491">
    <property type="entry name" value="ABC_transptr_periplasmic_BD"/>
</dbReference>
<proteinExistence type="predicted"/>
<dbReference type="RefSeq" id="WP_004335370.1">
    <property type="nucleotide sequence ID" value="NZ_AMXE01000013.1"/>
</dbReference>
<dbReference type="EMBL" id="AMXE01000013">
    <property type="protein sequence ID" value="ENO89560.1"/>
    <property type="molecule type" value="Genomic_DNA"/>
</dbReference>
<comment type="caution">
    <text evidence="2">The sequence shown here is derived from an EMBL/GenBank/DDBJ whole genome shotgun (WGS) entry which is preliminary data.</text>
</comment>
<sequence>GHLLGAGERGEALARHAETVLAACPPSAPQAGQKVYLARGADGLETPLPGSVNSECIEAACAVNAARGSGNLARVSLEQLLAWAPDAIVTQYAEFAALARRDAAWNALPAVRAGRLFLAPNLPFGWLDGPPSVNRLIGVRWLREVLSPRQPATDWIDEAQAFHRLFYGHVPPRELLARSIAAA</sequence>
<dbReference type="PROSITE" id="PS50983">
    <property type="entry name" value="FE_B12_PBP"/>
    <property type="match status" value="1"/>
</dbReference>
<feature type="non-terminal residue" evidence="2">
    <location>
        <position position="1"/>
    </location>
</feature>